<evidence type="ECO:0000256" key="4">
    <source>
        <dbReference type="ARBA" id="ARBA00022679"/>
    </source>
</evidence>
<evidence type="ECO:0000256" key="3">
    <source>
        <dbReference type="ARBA" id="ARBA00022603"/>
    </source>
</evidence>
<keyword evidence="9" id="KW-0472">Membrane</keyword>
<comment type="subcellular location">
    <subcellularLocation>
        <location evidence="1">Golgi apparatus membrane</location>
        <topology evidence="1">Single-pass type II membrane protein</topology>
    </subcellularLocation>
    <subcellularLocation>
        <location evidence="11">Membrane</location>
        <topology evidence="11">Single-pass type II membrane protein</topology>
    </subcellularLocation>
</comment>
<evidence type="ECO:0000256" key="9">
    <source>
        <dbReference type="ARBA" id="ARBA00023136"/>
    </source>
</evidence>
<sequence>MEHYERHCPPPERRYNCLIPPPKDYKISIRWPASRDEVWKANIPHTHLAEEKSDQHCMIVDGEKIKFPGGGIHFHDGAYKYIVGLAQLDVELLYLCFGAYLLPLDIIATSLAPNDVHENQIQFALERGIPSTLGVLGTKSLPYPSRSFELAHCSRCRIDWLQRDGSPLLELDRLLRPGGYFAYSSPEAYEQDPENRKIWNAIYGLLKRMYWKVAAKRGQTVIWSKPLSNSCYLKRDPGTQPPLCNSGDDPDASWNVSMKACITPYSAKMHKERWSGLLPWPQRLTAPPPRLEEIGVSAEEFHEDTRIWRSRVIGYWKQMKSVIEKNSFRNIMDMNSNLGGFAAALKDKDVWVMNAAPVKMSARLKIIYDRGLIGTVHDWCEAFSTFPRTYDLLMLGQSFLR</sequence>
<reference evidence="12" key="1">
    <citation type="submission" date="2019-09" db="EMBL/GenBank/DDBJ databases">
        <title>Draft genome information of white flower Hibiscus syriacus.</title>
        <authorList>
            <person name="Kim Y.-M."/>
        </authorList>
    </citation>
    <scope>NUCLEOTIDE SEQUENCE [LARGE SCALE GENOMIC DNA]</scope>
    <source>
        <strain evidence="12">YM2019G1</strain>
    </source>
</reference>
<evidence type="ECO:0000256" key="6">
    <source>
        <dbReference type="ARBA" id="ARBA00022968"/>
    </source>
</evidence>
<dbReference type="GO" id="GO:0000139">
    <property type="term" value="C:Golgi membrane"/>
    <property type="evidence" value="ECO:0007669"/>
    <property type="project" value="UniProtKB-SubCell"/>
</dbReference>
<evidence type="ECO:0000313" key="13">
    <source>
        <dbReference type="Proteomes" id="UP000436088"/>
    </source>
</evidence>
<dbReference type="InterPro" id="IPR029063">
    <property type="entry name" value="SAM-dependent_MTases_sf"/>
</dbReference>
<keyword evidence="6 11" id="KW-0735">Signal-anchor</keyword>
<name>A0A6A2ZBK3_HIBSY</name>
<dbReference type="AlphaFoldDB" id="A0A6A2ZBK3"/>
<keyword evidence="8" id="KW-0333">Golgi apparatus</keyword>
<dbReference type="SUPFAM" id="SSF53335">
    <property type="entry name" value="S-adenosyl-L-methionine-dependent methyltransferases"/>
    <property type="match status" value="1"/>
</dbReference>
<comment type="caution">
    <text evidence="12">The sequence shown here is derived from an EMBL/GenBank/DDBJ whole genome shotgun (WGS) entry which is preliminary data.</text>
</comment>
<keyword evidence="7" id="KW-1133">Transmembrane helix</keyword>
<dbReference type="FunFam" id="3.40.50.150:FF:000043">
    <property type="entry name" value="probable methyltransferase PMT3"/>
    <property type="match status" value="1"/>
</dbReference>
<dbReference type="InterPro" id="IPR004159">
    <property type="entry name" value="Put_SAM_MeTrfase"/>
</dbReference>
<evidence type="ECO:0000256" key="8">
    <source>
        <dbReference type="ARBA" id="ARBA00023034"/>
    </source>
</evidence>
<dbReference type="PANTHER" id="PTHR10108">
    <property type="entry name" value="SAM-DEPENDENT METHYLTRANSFERASE"/>
    <property type="match status" value="1"/>
</dbReference>
<evidence type="ECO:0000256" key="5">
    <source>
        <dbReference type="ARBA" id="ARBA00022692"/>
    </source>
</evidence>
<evidence type="ECO:0000256" key="10">
    <source>
        <dbReference type="ARBA" id="ARBA00023180"/>
    </source>
</evidence>
<keyword evidence="5" id="KW-0812">Transmembrane</keyword>
<comment type="similarity">
    <text evidence="2 11">Belongs to the methyltransferase superfamily.</text>
</comment>
<dbReference type="GO" id="GO:0032259">
    <property type="term" value="P:methylation"/>
    <property type="evidence" value="ECO:0007669"/>
    <property type="project" value="UniProtKB-KW"/>
</dbReference>
<dbReference type="GO" id="GO:0008168">
    <property type="term" value="F:methyltransferase activity"/>
    <property type="evidence" value="ECO:0007669"/>
    <property type="project" value="UniProtKB-UniRule"/>
</dbReference>
<organism evidence="12 13">
    <name type="scientific">Hibiscus syriacus</name>
    <name type="common">Rose of Sharon</name>
    <dbReference type="NCBI Taxonomy" id="106335"/>
    <lineage>
        <taxon>Eukaryota</taxon>
        <taxon>Viridiplantae</taxon>
        <taxon>Streptophyta</taxon>
        <taxon>Embryophyta</taxon>
        <taxon>Tracheophyta</taxon>
        <taxon>Spermatophyta</taxon>
        <taxon>Magnoliopsida</taxon>
        <taxon>eudicotyledons</taxon>
        <taxon>Gunneridae</taxon>
        <taxon>Pentapetalae</taxon>
        <taxon>rosids</taxon>
        <taxon>malvids</taxon>
        <taxon>Malvales</taxon>
        <taxon>Malvaceae</taxon>
        <taxon>Malvoideae</taxon>
        <taxon>Hibiscus</taxon>
    </lineage>
</organism>
<keyword evidence="3 11" id="KW-0489">Methyltransferase</keyword>
<proteinExistence type="inferred from homology"/>
<dbReference type="Gene3D" id="3.40.50.150">
    <property type="entry name" value="Vaccinia Virus protein VP39"/>
    <property type="match status" value="1"/>
</dbReference>
<gene>
    <name evidence="12" type="ORF">F3Y22_tig00110940pilonHSYRG00443</name>
</gene>
<dbReference type="GO" id="GO:0005802">
    <property type="term" value="C:trans-Golgi network"/>
    <property type="evidence" value="ECO:0007669"/>
    <property type="project" value="TreeGrafter"/>
</dbReference>
<dbReference type="EC" id="2.1.1.-" evidence="11"/>
<dbReference type="EMBL" id="VEPZ02001172">
    <property type="protein sequence ID" value="KAE8689361.1"/>
    <property type="molecule type" value="Genomic_DNA"/>
</dbReference>
<evidence type="ECO:0000256" key="1">
    <source>
        <dbReference type="ARBA" id="ARBA00004323"/>
    </source>
</evidence>
<keyword evidence="13" id="KW-1185">Reference proteome</keyword>
<evidence type="ECO:0000256" key="7">
    <source>
        <dbReference type="ARBA" id="ARBA00022989"/>
    </source>
</evidence>
<keyword evidence="10 11" id="KW-0325">Glycoprotein</keyword>
<accession>A0A6A2ZBK3</accession>
<evidence type="ECO:0000313" key="12">
    <source>
        <dbReference type="EMBL" id="KAE8689361.1"/>
    </source>
</evidence>
<keyword evidence="4 11" id="KW-0808">Transferase</keyword>
<dbReference type="Pfam" id="PF03141">
    <property type="entry name" value="Methyltransf_29"/>
    <property type="match status" value="1"/>
</dbReference>
<evidence type="ECO:0000256" key="2">
    <source>
        <dbReference type="ARBA" id="ARBA00008361"/>
    </source>
</evidence>
<protein>
    <recommendedName>
        <fullName evidence="11">Methyltransferase</fullName>
        <ecNumber evidence="11">2.1.1.-</ecNumber>
    </recommendedName>
</protein>
<dbReference type="PANTHER" id="PTHR10108:SF1103">
    <property type="entry name" value="METHYLTRANSFERASE PMT9-RELATED"/>
    <property type="match status" value="1"/>
</dbReference>
<dbReference type="GO" id="GO:0005768">
    <property type="term" value="C:endosome"/>
    <property type="evidence" value="ECO:0007669"/>
    <property type="project" value="TreeGrafter"/>
</dbReference>
<evidence type="ECO:0000256" key="11">
    <source>
        <dbReference type="RuleBase" id="RU366043"/>
    </source>
</evidence>
<dbReference type="Proteomes" id="UP000436088">
    <property type="component" value="Unassembled WGS sequence"/>
</dbReference>